<name>A0ACC5XLK9_PANGG</name>
<proteinExistence type="predicted"/>
<evidence type="ECO:0000313" key="2">
    <source>
        <dbReference type="Proteomes" id="UP000829447"/>
    </source>
</evidence>
<comment type="caution">
    <text evidence="1">The sequence shown here is derived from an EMBL/GenBank/DDBJ whole genome shotgun (WGS) entry which is preliminary data.</text>
</comment>
<gene>
    <name evidence="1" type="ORF">PGIGA_G00142890</name>
</gene>
<dbReference type="Proteomes" id="UP000829447">
    <property type="component" value="Linkage Group LG23"/>
</dbReference>
<dbReference type="EMBL" id="CM040476">
    <property type="protein sequence ID" value="MCI4392172.1"/>
    <property type="molecule type" value="Genomic_DNA"/>
</dbReference>
<keyword evidence="2" id="KW-1185">Reference proteome</keyword>
<reference evidence="1 2" key="1">
    <citation type="journal article" date="2022" name="bioRxiv">
        <title>An ancient truncated duplication of the anti-Mullerian hormone receptor type 2 gene is a potential conserved master sex determinant in the Pangasiidae catfish family.</title>
        <authorList>
            <person name="Wen M."/>
            <person name="Pan Q."/>
            <person name="Jouanno E."/>
            <person name="Montfort J."/>
            <person name="Zahm M."/>
            <person name="Cabau C."/>
            <person name="Klopp C."/>
            <person name="Iampietro C."/>
            <person name="Roques C."/>
            <person name="Bouchez O."/>
            <person name="Castinel A."/>
            <person name="Donnadieu C."/>
            <person name="Parrinello H."/>
            <person name="Poncet C."/>
            <person name="Belmonte E."/>
            <person name="Gautier V."/>
            <person name="Avarre J.-C."/>
            <person name="Dugue R."/>
            <person name="Gustiano R."/>
            <person name="Ha T.T.T."/>
            <person name="Campet M."/>
            <person name="Sriphairoj K."/>
            <person name="Ribolli J."/>
            <person name="de Almeida F.L."/>
            <person name="Desvignes T."/>
            <person name="Postlethwait J.H."/>
            <person name="Bucao C.F."/>
            <person name="Robinson-Rechavi M."/>
            <person name="Bobe J."/>
            <person name="Herpin A."/>
            <person name="Guiguen Y."/>
        </authorList>
    </citation>
    <scope>NUCLEOTIDE SEQUENCE [LARGE SCALE GENOMIC DNA]</scope>
    <source>
        <strain evidence="1">YG-Dec2019</strain>
    </source>
</reference>
<accession>A0ACC5XLK9</accession>
<feature type="non-terminal residue" evidence="1">
    <location>
        <position position="1"/>
    </location>
</feature>
<organism evidence="1 2">
    <name type="scientific">Pangasianodon gigas</name>
    <name type="common">Mekong giant catfish</name>
    <name type="synonym">Pangasius gigas</name>
    <dbReference type="NCBI Taxonomy" id="30993"/>
    <lineage>
        <taxon>Eukaryota</taxon>
        <taxon>Metazoa</taxon>
        <taxon>Chordata</taxon>
        <taxon>Craniata</taxon>
        <taxon>Vertebrata</taxon>
        <taxon>Euteleostomi</taxon>
        <taxon>Actinopterygii</taxon>
        <taxon>Neopterygii</taxon>
        <taxon>Teleostei</taxon>
        <taxon>Ostariophysi</taxon>
        <taxon>Siluriformes</taxon>
        <taxon>Pangasiidae</taxon>
        <taxon>Pangasianodon</taxon>
    </lineage>
</organism>
<sequence length="297" mass="34282">LSLSLSLSHTHSLSSLSPLLFISFFHTHSHWWLASLNKQTSTSSVLYSDVFGDFCSVASVFSRSSLCCSTVDRFIALARGVEVMEAVAIYDFRATESDELSFQKDDILKITNMEDDPNWYTAELMGRKGYVPKNYIELRPHTWFAGRISRHVSEGRLRQRECGAFLVRESESAPGEFSMSVSYGDHVQHFKVLKDREGQYFIWDEVFSSLNQLVDFYRSNSIAKERTVFLREAERSQRRPHHAHALVDFIPKHNSQLQFLRGDVIDLLDCSDPQCWKGRCNGRVGFFPKEYVKLIYH</sequence>
<protein>
    <submittedName>
        <fullName evidence="1">Uncharacterized protein</fullName>
    </submittedName>
</protein>
<evidence type="ECO:0000313" key="1">
    <source>
        <dbReference type="EMBL" id="MCI4392172.1"/>
    </source>
</evidence>